<dbReference type="AlphaFoldDB" id="A0A2Z4NDE8"/>
<evidence type="ECO:0000259" key="1">
    <source>
        <dbReference type="Pfam" id="PF01048"/>
    </source>
</evidence>
<proteinExistence type="predicted"/>
<name>A0A2Z4NDE8_9BACT</name>
<protein>
    <submittedName>
        <fullName evidence="2">5'-methylthioadenosine nucleosidase</fullName>
    </submittedName>
</protein>
<dbReference type="InterPro" id="IPR035994">
    <property type="entry name" value="Nucleoside_phosphorylase_sf"/>
</dbReference>
<gene>
    <name evidence="2" type="ORF">DP065_02560</name>
</gene>
<dbReference type="GO" id="GO:0005829">
    <property type="term" value="C:cytosol"/>
    <property type="evidence" value="ECO:0007669"/>
    <property type="project" value="TreeGrafter"/>
</dbReference>
<keyword evidence="3" id="KW-1185">Reference proteome</keyword>
<sequence length="229" mass="26439">MLLFIFAEKQESEFILSHVEIKKEYLFNSQFKEFQNVLLCKKNEQLFYIAHCGVGKVNASVFLTKVLNEFKKINKVINLGPAGCIQKAEIGTPFLIDKLFYYDVDLTMLPNYKLGQLPNQIYEFKTNSKLNEMIQRKLKTIAKTNAVSADHFATIKDLELIKNNFNQVNIVDMESTSLIHCAIINNVALSIIKIVSDCLSFSNPNDYQQNKIIWQVKILEIFNLLMEEK</sequence>
<dbReference type="GO" id="GO:0008782">
    <property type="term" value="F:adenosylhomocysteine nucleosidase activity"/>
    <property type="evidence" value="ECO:0007669"/>
    <property type="project" value="TreeGrafter"/>
</dbReference>
<dbReference type="SUPFAM" id="SSF53167">
    <property type="entry name" value="Purine and uridine phosphorylases"/>
    <property type="match status" value="1"/>
</dbReference>
<organism evidence="2 3">
    <name type="scientific">[Mycoplasma] anseris</name>
    <dbReference type="NCBI Taxonomy" id="92400"/>
    <lineage>
        <taxon>Bacteria</taxon>
        <taxon>Bacillati</taxon>
        <taxon>Mycoplasmatota</taxon>
        <taxon>Mycoplasmoidales</taxon>
        <taxon>Metamycoplasmataceae</taxon>
        <taxon>Metamycoplasma</taxon>
    </lineage>
</organism>
<dbReference type="Proteomes" id="UP000250218">
    <property type="component" value="Chromosome"/>
</dbReference>
<dbReference type="EMBL" id="CP030140">
    <property type="protein sequence ID" value="AWX69613.1"/>
    <property type="molecule type" value="Genomic_DNA"/>
</dbReference>
<dbReference type="GO" id="GO:0019284">
    <property type="term" value="P:L-methionine salvage from S-adenosylmethionine"/>
    <property type="evidence" value="ECO:0007669"/>
    <property type="project" value="TreeGrafter"/>
</dbReference>
<feature type="domain" description="Nucleoside phosphorylase" evidence="1">
    <location>
        <begin position="36"/>
        <end position="200"/>
    </location>
</feature>
<dbReference type="PANTHER" id="PTHR46832">
    <property type="entry name" value="5'-METHYLTHIOADENOSINE/S-ADENOSYLHOMOCYSTEINE NUCLEOSIDASE"/>
    <property type="match status" value="1"/>
</dbReference>
<accession>A0A2Z4NDE8</accession>
<evidence type="ECO:0000313" key="3">
    <source>
        <dbReference type="Proteomes" id="UP000250218"/>
    </source>
</evidence>
<dbReference type="RefSeq" id="WP_033178602.1">
    <property type="nucleotide sequence ID" value="NZ_CP030140.1"/>
</dbReference>
<dbReference type="InterPro" id="IPR000845">
    <property type="entry name" value="Nucleoside_phosphorylase_d"/>
</dbReference>
<evidence type="ECO:0000313" key="2">
    <source>
        <dbReference type="EMBL" id="AWX69613.1"/>
    </source>
</evidence>
<dbReference type="KEGG" id="mane:DP065_02560"/>
<reference evidence="3" key="1">
    <citation type="submission" date="2018-06" db="EMBL/GenBank/DDBJ databases">
        <title>Complete genome sequences of Mycoplasma anatis, M. anseris and M. cloacale type strains.</title>
        <authorList>
            <person name="Grozner D."/>
            <person name="Forro B."/>
            <person name="Sulyok K.M."/>
            <person name="Marton S."/>
            <person name="Kreizinger Z."/>
            <person name="Banyai K."/>
            <person name="Gyuranecz M."/>
        </authorList>
    </citation>
    <scope>NUCLEOTIDE SEQUENCE [LARGE SCALE GENOMIC DNA]</scope>
    <source>
        <strain evidence="3">ATCC 49234</strain>
    </source>
</reference>
<dbReference type="GO" id="GO:0009116">
    <property type="term" value="P:nucleoside metabolic process"/>
    <property type="evidence" value="ECO:0007669"/>
    <property type="project" value="InterPro"/>
</dbReference>
<dbReference type="PANTHER" id="PTHR46832:SF1">
    <property type="entry name" value="5'-METHYLTHIOADENOSINE_S-ADENOSYLHOMOCYSTEINE NUCLEOSIDASE"/>
    <property type="match status" value="1"/>
</dbReference>
<dbReference type="Pfam" id="PF01048">
    <property type="entry name" value="PNP_UDP_1"/>
    <property type="match status" value="1"/>
</dbReference>
<dbReference type="GO" id="GO:0008930">
    <property type="term" value="F:methylthioadenosine nucleosidase activity"/>
    <property type="evidence" value="ECO:0007669"/>
    <property type="project" value="TreeGrafter"/>
</dbReference>
<dbReference type="Gene3D" id="3.40.50.1580">
    <property type="entry name" value="Nucleoside phosphorylase domain"/>
    <property type="match status" value="1"/>
</dbReference>